<comment type="caution">
    <text evidence="1">The sequence shown here is derived from an EMBL/GenBank/DDBJ whole genome shotgun (WGS) entry which is preliminary data.</text>
</comment>
<dbReference type="Proteomes" id="UP001396898">
    <property type="component" value="Unassembled WGS sequence"/>
</dbReference>
<keyword evidence="2" id="KW-1185">Reference proteome</keyword>
<name>A0ABR1RJM6_9PEZI</name>
<dbReference type="EMBL" id="JAQQWI010000013">
    <property type="protein sequence ID" value="KAK8013469.1"/>
    <property type="molecule type" value="Genomic_DNA"/>
</dbReference>
<proteinExistence type="predicted"/>
<reference evidence="1 2" key="1">
    <citation type="submission" date="2023-01" db="EMBL/GenBank/DDBJ databases">
        <title>Analysis of 21 Apiospora genomes using comparative genomics revels a genus with tremendous synthesis potential of carbohydrate active enzymes and secondary metabolites.</title>
        <authorList>
            <person name="Sorensen T."/>
        </authorList>
    </citation>
    <scope>NUCLEOTIDE SEQUENCE [LARGE SCALE GENOMIC DNA]</scope>
    <source>
        <strain evidence="1 2">CBS 20057</strain>
    </source>
</reference>
<accession>A0ABR1RJM6</accession>
<protein>
    <submittedName>
        <fullName evidence="1">Uncharacterized protein</fullName>
    </submittedName>
</protein>
<organism evidence="1 2">
    <name type="scientific">Apiospora marii</name>
    <dbReference type="NCBI Taxonomy" id="335849"/>
    <lineage>
        <taxon>Eukaryota</taxon>
        <taxon>Fungi</taxon>
        <taxon>Dikarya</taxon>
        <taxon>Ascomycota</taxon>
        <taxon>Pezizomycotina</taxon>
        <taxon>Sordariomycetes</taxon>
        <taxon>Xylariomycetidae</taxon>
        <taxon>Amphisphaeriales</taxon>
        <taxon>Apiosporaceae</taxon>
        <taxon>Apiospora</taxon>
    </lineage>
</organism>
<sequence length="133" mass="14883">MPYRRGHLGQLVSARGPRAVDFRGAPLPILVGPGMGWDSSWHYSENNPTAYYLESPYPRGSVCSLYTGVPVKFEMGTAPRTFFQQYPSRIYTLTDKILSGTYTITELLACMSPLVGKLVRTGTQEDLEFIELQ</sequence>
<evidence type="ECO:0000313" key="2">
    <source>
        <dbReference type="Proteomes" id="UP001396898"/>
    </source>
</evidence>
<gene>
    <name evidence="1" type="ORF">PG991_009062</name>
</gene>
<evidence type="ECO:0000313" key="1">
    <source>
        <dbReference type="EMBL" id="KAK8013469.1"/>
    </source>
</evidence>